<feature type="transmembrane region" description="Helical" evidence="1">
    <location>
        <begin position="203"/>
        <end position="226"/>
    </location>
</feature>
<feature type="transmembrane region" description="Helical" evidence="1">
    <location>
        <begin position="175"/>
        <end position="196"/>
    </location>
</feature>
<dbReference type="InterPro" id="IPR012507">
    <property type="entry name" value="YibE_F"/>
</dbReference>
<dbReference type="STRING" id="1620.IV67_GL000588"/>
<name>A0A0R2JIE9_9LACO</name>
<proteinExistence type="predicted"/>
<dbReference type="RefSeq" id="WP_057788011.1">
    <property type="nucleotide sequence ID" value="NZ_JQCD01000024.1"/>
</dbReference>
<dbReference type="AlphaFoldDB" id="A0A0R2JIE9"/>
<comment type="caution">
    <text evidence="2">The sequence shown here is derived from an EMBL/GenBank/DDBJ whole genome shotgun (WGS) entry which is preliminary data.</text>
</comment>
<feature type="transmembrane region" description="Helical" evidence="1">
    <location>
        <begin position="292"/>
        <end position="310"/>
    </location>
</feature>
<feature type="transmembrane region" description="Helical" evidence="1">
    <location>
        <begin position="149"/>
        <end position="169"/>
    </location>
</feature>
<keyword evidence="1" id="KW-1133">Transmembrane helix</keyword>
<sequence length="374" mass="42069">MQMILNYFKKTWRSWLALIALVAVTACFFATNAQLYHDPIAKITSVQTDTTGQQSDPYGNRVETYKQTIETKLLNTNDRGKTIRLTNDYDESGALNVKLKQGQQVFLTHDSNMNWSVKNVRHDLLWVPFMVLVLGVMTILMGRHGRIMLLTLGLNVALFICFIFLNIAIPHSNLFVVFIPFAILTTLFTLGLLMGFKSRQTWTIVMTVLLTSAVTLLISKIVFMLLHNQGVYYEHMEFVTDNPSTLFMAMTLVGVLGAVMDEATDMTATLFSMQRERPNISSKELIKAGRNIGGEIFGALNNVLFLIFIAEQLPMAVLYLRNGNSWSFTYMTNLSIGMLQTLISAIGIVLTVPIGLMCFKLMTFRSLQNKGGQL</sequence>
<accession>A0A0R2JIE9</accession>
<gene>
    <name evidence="2" type="ORF">IV67_GL000588</name>
</gene>
<feature type="transmembrane region" description="Helical" evidence="1">
    <location>
        <begin position="246"/>
        <end position="271"/>
    </location>
</feature>
<evidence type="ECO:0000313" key="2">
    <source>
        <dbReference type="EMBL" id="KRN77075.1"/>
    </source>
</evidence>
<keyword evidence="1" id="KW-0472">Membrane</keyword>
<dbReference type="PATRIC" id="fig|1620.3.peg.595"/>
<dbReference type="EMBL" id="JQCD01000024">
    <property type="protein sequence ID" value="KRN77075.1"/>
    <property type="molecule type" value="Genomic_DNA"/>
</dbReference>
<feature type="transmembrane region" description="Helical" evidence="1">
    <location>
        <begin position="124"/>
        <end position="142"/>
    </location>
</feature>
<keyword evidence="3" id="KW-1185">Reference proteome</keyword>
<dbReference type="Pfam" id="PF07907">
    <property type="entry name" value="YibE_F"/>
    <property type="match status" value="1"/>
</dbReference>
<keyword evidence="1" id="KW-0812">Transmembrane</keyword>
<organism evidence="2 3">
    <name type="scientific">Weissella minor</name>
    <dbReference type="NCBI Taxonomy" id="1620"/>
    <lineage>
        <taxon>Bacteria</taxon>
        <taxon>Bacillati</taxon>
        <taxon>Bacillota</taxon>
        <taxon>Bacilli</taxon>
        <taxon>Lactobacillales</taxon>
        <taxon>Lactobacillaceae</taxon>
        <taxon>Weissella</taxon>
    </lineage>
</organism>
<feature type="transmembrane region" description="Helical" evidence="1">
    <location>
        <begin position="330"/>
        <end position="359"/>
    </location>
</feature>
<dbReference type="PANTHER" id="PTHR41771:SF1">
    <property type="entry name" value="MEMBRANE PROTEIN"/>
    <property type="match status" value="1"/>
</dbReference>
<dbReference type="Proteomes" id="UP000051673">
    <property type="component" value="Unassembled WGS sequence"/>
</dbReference>
<evidence type="ECO:0000256" key="1">
    <source>
        <dbReference type="SAM" id="Phobius"/>
    </source>
</evidence>
<protein>
    <submittedName>
        <fullName evidence="2">Integral membrane protein</fullName>
    </submittedName>
</protein>
<evidence type="ECO:0000313" key="3">
    <source>
        <dbReference type="Proteomes" id="UP000051673"/>
    </source>
</evidence>
<reference evidence="2 3" key="1">
    <citation type="journal article" date="2015" name="Genome Announc.">
        <title>Expanding the biotechnology potential of lactobacilli through comparative genomics of 213 strains and associated genera.</title>
        <authorList>
            <person name="Sun Z."/>
            <person name="Harris H.M."/>
            <person name="McCann A."/>
            <person name="Guo C."/>
            <person name="Argimon S."/>
            <person name="Zhang W."/>
            <person name="Yang X."/>
            <person name="Jeffery I.B."/>
            <person name="Cooney J.C."/>
            <person name="Kagawa T.F."/>
            <person name="Liu W."/>
            <person name="Song Y."/>
            <person name="Salvetti E."/>
            <person name="Wrobel A."/>
            <person name="Rasinkangas P."/>
            <person name="Parkhill J."/>
            <person name="Rea M.C."/>
            <person name="O'Sullivan O."/>
            <person name="Ritari J."/>
            <person name="Douillard F.P."/>
            <person name="Paul Ross R."/>
            <person name="Yang R."/>
            <person name="Briner A.E."/>
            <person name="Felis G.E."/>
            <person name="de Vos W.M."/>
            <person name="Barrangou R."/>
            <person name="Klaenhammer T.R."/>
            <person name="Caufield P.W."/>
            <person name="Cui Y."/>
            <person name="Zhang H."/>
            <person name="O'Toole P.W."/>
        </authorList>
    </citation>
    <scope>NUCLEOTIDE SEQUENCE [LARGE SCALE GENOMIC DNA]</scope>
    <source>
        <strain evidence="2 3">DSM 20014</strain>
    </source>
</reference>
<dbReference type="PANTHER" id="PTHR41771">
    <property type="entry name" value="MEMBRANE PROTEIN-RELATED"/>
    <property type="match status" value="1"/>
</dbReference>